<name>A0A8E2ARJ2_9APHY</name>
<proteinExistence type="predicted"/>
<accession>A0A8E2ARJ2</accession>
<dbReference type="OrthoDB" id="10361817at2759"/>
<protein>
    <submittedName>
        <fullName evidence="2">Uncharacterized protein</fullName>
    </submittedName>
</protein>
<evidence type="ECO:0000256" key="1">
    <source>
        <dbReference type="SAM" id="MobiDB-lite"/>
    </source>
</evidence>
<gene>
    <name evidence="2" type="ORF">OBBRIDRAFT_835664</name>
</gene>
<keyword evidence="3" id="KW-1185">Reference proteome</keyword>
<evidence type="ECO:0000313" key="2">
    <source>
        <dbReference type="EMBL" id="OCH89658.1"/>
    </source>
</evidence>
<evidence type="ECO:0000313" key="3">
    <source>
        <dbReference type="Proteomes" id="UP000250043"/>
    </source>
</evidence>
<reference evidence="2 3" key="1">
    <citation type="submission" date="2016-07" db="EMBL/GenBank/DDBJ databases">
        <title>Draft genome of the white-rot fungus Obba rivulosa 3A-2.</title>
        <authorList>
            <consortium name="DOE Joint Genome Institute"/>
            <person name="Miettinen O."/>
            <person name="Riley R."/>
            <person name="Acob R."/>
            <person name="Barry K."/>
            <person name="Cullen D."/>
            <person name="De Vries R."/>
            <person name="Hainaut M."/>
            <person name="Hatakka A."/>
            <person name="Henrissat B."/>
            <person name="Hilden K."/>
            <person name="Kuo R."/>
            <person name="Labutti K."/>
            <person name="Lipzen A."/>
            <person name="Makela M.R."/>
            <person name="Sandor L."/>
            <person name="Spatafora J.W."/>
            <person name="Grigoriev I.V."/>
            <person name="Hibbett D.S."/>
        </authorList>
    </citation>
    <scope>NUCLEOTIDE SEQUENCE [LARGE SCALE GENOMIC DNA]</scope>
    <source>
        <strain evidence="2 3">3A-2</strain>
    </source>
</reference>
<dbReference type="AlphaFoldDB" id="A0A8E2ARJ2"/>
<dbReference type="EMBL" id="KV722422">
    <property type="protein sequence ID" value="OCH89658.1"/>
    <property type="molecule type" value="Genomic_DNA"/>
</dbReference>
<organism evidence="2 3">
    <name type="scientific">Obba rivulosa</name>
    <dbReference type="NCBI Taxonomy" id="1052685"/>
    <lineage>
        <taxon>Eukaryota</taxon>
        <taxon>Fungi</taxon>
        <taxon>Dikarya</taxon>
        <taxon>Basidiomycota</taxon>
        <taxon>Agaricomycotina</taxon>
        <taxon>Agaricomycetes</taxon>
        <taxon>Polyporales</taxon>
        <taxon>Gelatoporiaceae</taxon>
        <taxon>Obba</taxon>
    </lineage>
</organism>
<dbReference type="Proteomes" id="UP000250043">
    <property type="component" value="Unassembled WGS sequence"/>
</dbReference>
<feature type="region of interest" description="Disordered" evidence="1">
    <location>
        <begin position="58"/>
        <end position="83"/>
    </location>
</feature>
<sequence length="142" mass="15473">MSGFVIFYFAQFRVQGLRERPKLNGEMATWQFRHAQQIPTFAPVICGPPLADTVARQAAAAAMPPGEPSHAPTPATSGERADTRIQAAVGAIMSFLKGKDLGPDEDPSARGRIAQPAPVRRYNDYGIYGKCLQHPDYKDGNM</sequence>